<dbReference type="OrthoDB" id="4429489at2759"/>
<evidence type="ECO:0000256" key="1">
    <source>
        <dbReference type="ARBA" id="ARBA00004906"/>
    </source>
</evidence>
<evidence type="ECO:0000313" key="9">
    <source>
        <dbReference type="Proteomes" id="UP000663879"/>
    </source>
</evidence>
<dbReference type="SUPFAM" id="SSF48403">
    <property type="entry name" value="Ankyrin repeat"/>
    <property type="match status" value="2"/>
</dbReference>
<feature type="repeat" description="ANK" evidence="6">
    <location>
        <begin position="206"/>
        <end position="233"/>
    </location>
</feature>
<feature type="repeat" description="ANK" evidence="6">
    <location>
        <begin position="107"/>
        <end position="139"/>
    </location>
</feature>
<keyword evidence="3" id="KW-0833">Ubl conjugation pathway</keyword>
<comment type="pathway">
    <text evidence="1">Protein modification; protein ubiquitination.</text>
</comment>
<sequence>MNTLPLSSSAAASTSSTSTPRLLEHLEAHEKVFQLSKSGRIKDLKQFLNRKPKEDRKKIVSTKYNGATSLIMACRNGHLDVVEYLVDTCQAGLEQTGLVNFEGENIEGAPPLWCASAAGHLKIVKYLVSKGANVNSTTKSNSTALRAACFDGHVEIVKYLVENNADIEIANRHGHTCLMIACYKGHYQIAKYLINKGADLNRKSVKGNTALHDCAECGSLEIMKLLLSQNAKMAPDAYRMTPLLAAAVTGHSPIVEYLLSRDECEPMEKISALELLGATFVDKKHDMLSAYNYWKTALERRNIPIVKEDGTKVLLDKKSTIQTRPIEAYDYATEFMDENELNDIKSDPDDVRMQALLIRERILGPTHPDTTYYIRYRGAVYADCGNFRKCILLWLYALDTQQKSLDPLHPMIQSSFLSFTELFQYMQKQLPNLASSSSSRETSNDSLQSSSNESTGIQMLNIYTSTVIKILNQAVEEVKRGLSLIKQYNQFKLVKKDETNSDDKLVVADEKEEKEDATTPSANGQLQNFEYGHFDRTLVVVVHFLVVVAESLKHCSPEESFKLKKLVYELIKLAPKNSKMSSLIHLASSRDSSSVIKNHTLNSFPSAQVLNLLLECGADPNVIDGDGNTALHLAALNRNITTVPSENSEGPTLSERDKIIKLLLTSGTHLDTCNLFGKTAADLYKGGKMYQSISPINFTSLQCLAAKTIKKYNIEYKEHLTPKLANFVSIH</sequence>
<feature type="repeat" description="ANK" evidence="6">
    <location>
        <begin position="140"/>
        <end position="172"/>
    </location>
</feature>
<dbReference type="PANTHER" id="PTHR24173:SF85">
    <property type="entry name" value="PROTEIN FEM-1 HOMOLOG CG6966"/>
    <property type="match status" value="1"/>
</dbReference>
<evidence type="ECO:0000256" key="2">
    <source>
        <dbReference type="ARBA" id="ARBA00022737"/>
    </source>
</evidence>
<dbReference type="PRINTS" id="PR01415">
    <property type="entry name" value="ANKYRIN"/>
</dbReference>
<keyword evidence="2" id="KW-0677">Repeat</keyword>
<dbReference type="Gene3D" id="1.25.40.10">
    <property type="entry name" value="Tetratricopeptide repeat domain"/>
    <property type="match status" value="1"/>
</dbReference>
<dbReference type="GO" id="GO:0000151">
    <property type="term" value="C:ubiquitin ligase complex"/>
    <property type="evidence" value="ECO:0007669"/>
    <property type="project" value="TreeGrafter"/>
</dbReference>
<proteinExistence type="inferred from homology"/>
<feature type="repeat" description="ANK" evidence="6">
    <location>
        <begin position="65"/>
        <end position="87"/>
    </location>
</feature>
<reference evidence="8" key="1">
    <citation type="submission" date="2021-02" db="EMBL/GenBank/DDBJ databases">
        <authorList>
            <person name="Nowell W R."/>
        </authorList>
    </citation>
    <scope>NUCLEOTIDE SEQUENCE</scope>
    <source>
        <strain evidence="8">Ploen Becks lab</strain>
    </source>
</reference>
<dbReference type="PROSITE" id="PS50297">
    <property type="entry name" value="ANK_REP_REGION"/>
    <property type="match status" value="5"/>
</dbReference>
<feature type="compositionally biased region" description="Low complexity" evidence="7">
    <location>
        <begin position="7"/>
        <end position="19"/>
    </location>
</feature>
<name>A0A813TGM3_9BILA</name>
<gene>
    <name evidence="8" type="ORF">OXX778_LOCUS6992</name>
</gene>
<keyword evidence="4 6" id="KW-0040">ANK repeat</keyword>
<dbReference type="Proteomes" id="UP000663879">
    <property type="component" value="Unassembled WGS sequence"/>
</dbReference>
<dbReference type="PROSITE" id="PS50088">
    <property type="entry name" value="ANK_REPEAT"/>
    <property type="match status" value="5"/>
</dbReference>
<dbReference type="InterPro" id="IPR036770">
    <property type="entry name" value="Ankyrin_rpt-contain_sf"/>
</dbReference>
<feature type="region of interest" description="Disordered" evidence="7">
    <location>
        <begin position="1"/>
        <end position="20"/>
    </location>
</feature>
<protein>
    <submittedName>
        <fullName evidence="8">Uncharacterized protein</fullName>
    </submittedName>
</protein>
<dbReference type="InterPro" id="IPR011990">
    <property type="entry name" value="TPR-like_helical_dom_sf"/>
</dbReference>
<dbReference type="Pfam" id="PF00023">
    <property type="entry name" value="Ank"/>
    <property type="match status" value="1"/>
</dbReference>
<dbReference type="EMBL" id="CAJNOC010000866">
    <property type="protein sequence ID" value="CAF0811407.1"/>
    <property type="molecule type" value="Genomic_DNA"/>
</dbReference>
<dbReference type="GO" id="GO:0006511">
    <property type="term" value="P:ubiquitin-dependent protein catabolic process"/>
    <property type="evidence" value="ECO:0007669"/>
    <property type="project" value="TreeGrafter"/>
</dbReference>
<evidence type="ECO:0000256" key="7">
    <source>
        <dbReference type="SAM" id="MobiDB-lite"/>
    </source>
</evidence>
<dbReference type="Pfam" id="PF12796">
    <property type="entry name" value="Ank_2"/>
    <property type="match status" value="2"/>
</dbReference>
<dbReference type="Gene3D" id="1.25.40.20">
    <property type="entry name" value="Ankyrin repeat-containing domain"/>
    <property type="match status" value="3"/>
</dbReference>
<evidence type="ECO:0000313" key="8">
    <source>
        <dbReference type="EMBL" id="CAF0811407.1"/>
    </source>
</evidence>
<dbReference type="InterPro" id="IPR002110">
    <property type="entry name" value="Ankyrin_rpt"/>
</dbReference>
<dbReference type="Pfam" id="PF13637">
    <property type="entry name" value="Ank_4"/>
    <property type="match status" value="1"/>
</dbReference>
<accession>A0A813TGM3</accession>
<evidence type="ECO:0000256" key="4">
    <source>
        <dbReference type="ARBA" id="ARBA00023043"/>
    </source>
</evidence>
<evidence type="ECO:0000256" key="5">
    <source>
        <dbReference type="ARBA" id="ARBA00038500"/>
    </source>
</evidence>
<evidence type="ECO:0000256" key="6">
    <source>
        <dbReference type="PROSITE-ProRule" id="PRU00023"/>
    </source>
</evidence>
<feature type="repeat" description="ANK" evidence="6">
    <location>
        <begin position="173"/>
        <end position="205"/>
    </location>
</feature>
<dbReference type="PANTHER" id="PTHR24173">
    <property type="entry name" value="ANKYRIN REPEAT CONTAINING"/>
    <property type="match status" value="1"/>
</dbReference>
<dbReference type="AlphaFoldDB" id="A0A813TGM3"/>
<comment type="caution">
    <text evidence="8">The sequence shown here is derived from an EMBL/GenBank/DDBJ whole genome shotgun (WGS) entry which is preliminary data.</text>
</comment>
<dbReference type="SMART" id="SM00248">
    <property type="entry name" value="ANK"/>
    <property type="match status" value="8"/>
</dbReference>
<evidence type="ECO:0000256" key="3">
    <source>
        <dbReference type="ARBA" id="ARBA00022786"/>
    </source>
</evidence>
<comment type="similarity">
    <text evidence="5">Belongs to the fem-1 family.</text>
</comment>
<keyword evidence="9" id="KW-1185">Reference proteome</keyword>
<organism evidence="8 9">
    <name type="scientific">Brachionus calyciflorus</name>
    <dbReference type="NCBI Taxonomy" id="104777"/>
    <lineage>
        <taxon>Eukaryota</taxon>
        <taxon>Metazoa</taxon>
        <taxon>Spiralia</taxon>
        <taxon>Gnathifera</taxon>
        <taxon>Rotifera</taxon>
        <taxon>Eurotatoria</taxon>
        <taxon>Monogononta</taxon>
        <taxon>Pseudotrocha</taxon>
        <taxon>Ploima</taxon>
        <taxon>Brachionidae</taxon>
        <taxon>Brachionus</taxon>
    </lineage>
</organism>